<evidence type="ECO:0000256" key="8">
    <source>
        <dbReference type="ARBA" id="ARBA00023196"/>
    </source>
</evidence>
<proteinExistence type="inferred from homology"/>
<comment type="caution">
    <text evidence="11">The sequence shown here is derived from an EMBL/GenBank/DDBJ whole genome shotgun (WGS) entry which is preliminary data.</text>
</comment>
<evidence type="ECO:0000256" key="6">
    <source>
        <dbReference type="ARBA" id="ARBA00023065"/>
    </source>
</evidence>
<dbReference type="InterPro" id="IPR000131">
    <property type="entry name" value="ATP_synth_F1_gsu"/>
</dbReference>
<evidence type="ECO:0000256" key="3">
    <source>
        <dbReference type="ARBA" id="ARBA00007681"/>
    </source>
</evidence>
<dbReference type="PANTHER" id="PTHR11693:SF22">
    <property type="entry name" value="ATP SYNTHASE SUBUNIT GAMMA, MITOCHONDRIAL"/>
    <property type="match status" value="1"/>
</dbReference>
<keyword evidence="12" id="KW-1185">Reference proteome</keyword>
<gene>
    <name evidence="10 11" type="primary">atpG</name>
    <name evidence="11" type="ORF">J3492_05520</name>
</gene>
<keyword evidence="6 10" id="KW-0406">Ion transport</keyword>
<evidence type="ECO:0000256" key="2">
    <source>
        <dbReference type="ARBA" id="ARBA00004170"/>
    </source>
</evidence>
<dbReference type="HAMAP" id="MF_00815">
    <property type="entry name" value="ATP_synth_gamma_bact"/>
    <property type="match status" value="1"/>
</dbReference>
<keyword evidence="7 10" id="KW-0472">Membrane</keyword>
<keyword evidence="5 10" id="KW-0375">Hydrogen ion transport</keyword>
<evidence type="ECO:0000313" key="12">
    <source>
        <dbReference type="Proteomes" id="UP000664554"/>
    </source>
</evidence>
<dbReference type="PROSITE" id="PS00153">
    <property type="entry name" value="ATPASE_GAMMA"/>
    <property type="match status" value="1"/>
</dbReference>
<comment type="subcellular location">
    <subcellularLocation>
        <location evidence="10">Cell membrane</location>
        <topology evidence="10">Peripheral membrane protein</topology>
    </subcellularLocation>
    <subcellularLocation>
        <location evidence="2">Membrane</location>
        <topology evidence="2">Peripheral membrane protein</topology>
    </subcellularLocation>
</comment>
<organism evidence="11 12">
    <name type="scientific">Psychrobacter coccoides</name>
    <dbReference type="NCBI Taxonomy" id="2818440"/>
    <lineage>
        <taxon>Bacteria</taxon>
        <taxon>Pseudomonadati</taxon>
        <taxon>Pseudomonadota</taxon>
        <taxon>Gammaproteobacteria</taxon>
        <taxon>Moraxellales</taxon>
        <taxon>Moraxellaceae</taxon>
        <taxon>Psychrobacter</taxon>
    </lineage>
</organism>
<dbReference type="CDD" id="cd12151">
    <property type="entry name" value="F1-ATPase_gamma"/>
    <property type="match status" value="1"/>
</dbReference>
<dbReference type="RefSeq" id="WP_207990721.1">
    <property type="nucleotide sequence ID" value="NZ_JAGBKM010000007.1"/>
</dbReference>
<evidence type="ECO:0000256" key="9">
    <source>
        <dbReference type="ARBA" id="ARBA00023310"/>
    </source>
</evidence>
<evidence type="ECO:0000313" key="11">
    <source>
        <dbReference type="EMBL" id="MBO1530669.1"/>
    </source>
</evidence>
<dbReference type="SUPFAM" id="SSF52943">
    <property type="entry name" value="ATP synthase (F1-ATPase), gamma subunit"/>
    <property type="match status" value="1"/>
</dbReference>
<keyword evidence="10" id="KW-1003">Cell membrane</keyword>
<keyword evidence="9 10" id="KW-0066">ATP synthesis</keyword>
<evidence type="ECO:0000256" key="7">
    <source>
        <dbReference type="ARBA" id="ARBA00023136"/>
    </source>
</evidence>
<accession>A0ABS3NNQ8</accession>
<name>A0ABS3NNQ8_9GAMM</name>
<keyword evidence="4 10" id="KW-0813">Transport</keyword>
<comment type="similarity">
    <text evidence="3 10">Belongs to the ATPase gamma chain family.</text>
</comment>
<dbReference type="PANTHER" id="PTHR11693">
    <property type="entry name" value="ATP SYNTHASE GAMMA CHAIN"/>
    <property type="match status" value="1"/>
</dbReference>
<evidence type="ECO:0000256" key="4">
    <source>
        <dbReference type="ARBA" id="ARBA00022448"/>
    </source>
</evidence>
<dbReference type="NCBIfam" id="NF004144">
    <property type="entry name" value="PRK05621.1-1"/>
    <property type="match status" value="1"/>
</dbReference>
<comment type="subunit">
    <text evidence="10">F-type ATPases have 2 components, CF(1) - the catalytic core - and CF(0) - the membrane proton channel. CF(1) has five subunits: alpha(3), beta(3), gamma(1), delta(1), epsilon(1). CF(0) has three main subunits: a, b and c.</text>
</comment>
<dbReference type="InterPro" id="IPR035968">
    <property type="entry name" value="ATP_synth_F1_ATPase_gsu"/>
</dbReference>
<dbReference type="InterPro" id="IPR023632">
    <property type="entry name" value="ATP_synth_F1_gsu_CS"/>
</dbReference>
<comment type="function">
    <text evidence="1 10">Produces ATP from ADP in the presence of a proton gradient across the membrane. The gamma chain is believed to be important in regulating ATPase activity and the flow of protons through the CF(0) complex.</text>
</comment>
<dbReference type="Gene3D" id="1.10.287.80">
    <property type="entry name" value="ATP synthase, gamma subunit, helix hairpin domain"/>
    <property type="match status" value="2"/>
</dbReference>
<dbReference type="EMBL" id="JAGBKM010000007">
    <property type="protein sequence ID" value="MBO1530669.1"/>
    <property type="molecule type" value="Genomic_DNA"/>
</dbReference>
<protein>
    <recommendedName>
        <fullName evidence="10">ATP synthase gamma chain</fullName>
    </recommendedName>
    <alternativeName>
        <fullName evidence="10">ATP synthase F1 sector gamma subunit</fullName>
    </alternativeName>
    <alternativeName>
        <fullName evidence="10">F-ATPase gamma subunit</fullName>
    </alternativeName>
</protein>
<keyword evidence="8 10" id="KW-0139">CF(1)</keyword>
<evidence type="ECO:0000256" key="1">
    <source>
        <dbReference type="ARBA" id="ARBA00003456"/>
    </source>
</evidence>
<evidence type="ECO:0000256" key="10">
    <source>
        <dbReference type="HAMAP-Rule" id="MF_00815"/>
    </source>
</evidence>
<sequence>MASLKEIRAKVTSIKSTQKITRAMQMVAASKMRRAQERMDVGRPYADSMRRVISHLVHASSDYKHPYMVTRPVNTVGYIVITSDRGLAGGLNINLFKALTNSIEDYQNQSVKAEFSVIGAKGVSFFKNFGGKVTSAITDYGDNPTFEQLNSSVQAMLDDYDSGKIDRIYVVYNKFVNAMTQQPTVTQLVPLPEGTLTEDDSGVRTDLSWDYIYEPDIKTLVDGLLGRYIESIVYQAVMENIASEQSSRMVAMKAATDNAGDLINDLQLVYNKLRQAAITREISEIVGGAAAVS</sequence>
<dbReference type="NCBIfam" id="TIGR01146">
    <property type="entry name" value="ATPsyn_F1gamma"/>
    <property type="match status" value="1"/>
</dbReference>
<evidence type="ECO:0000256" key="5">
    <source>
        <dbReference type="ARBA" id="ARBA00022781"/>
    </source>
</evidence>
<dbReference type="Proteomes" id="UP000664554">
    <property type="component" value="Unassembled WGS sequence"/>
</dbReference>
<reference evidence="11 12" key="1">
    <citation type="submission" date="2021-03" db="EMBL/GenBank/DDBJ databases">
        <authorList>
            <person name="Shang D.-D."/>
            <person name="Du Z.-J."/>
            <person name="Chen G.-J."/>
        </authorList>
    </citation>
    <scope>NUCLEOTIDE SEQUENCE [LARGE SCALE GENOMIC DNA]</scope>
    <source>
        <strain evidence="11 12">F1192</strain>
    </source>
</reference>
<dbReference type="PRINTS" id="PR00126">
    <property type="entry name" value="ATPASEGAMMA"/>
</dbReference>
<dbReference type="Gene3D" id="3.40.1380.10">
    <property type="match status" value="1"/>
</dbReference>
<dbReference type="Pfam" id="PF00231">
    <property type="entry name" value="ATP-synt"/>
    <property type="match status" value="1"/>
</dbReference>